<keyword evidence="2 7" id="KW-0813">Transport</keyword>
<feature type="region of interest" description="Disordered" evidence="8">
    <location>
        <begin position="823"/>
        <end position="842"/>
    </location>
</feature>
<dbReference type="InterPro" id="IPR012910">
    <property type="entry name" value="Plug_dom"/>
</dbReference>
<dbReference type="PANTHER" id="PTHR40980:SF4">
    <property type="entry name" value="TONB-DEPENDENT RECEPTOR-LIKE BETA-BARREL DOMAIN-CONTAINING PROTEIN"/>
    <property type="match status" value="1"/>
</dbReference>
<dbReference type="GO" id="GO:0009279">
    <property type="term" value="C:cell outer membrane"/>
    <property type="evidence" value="ECO:0007669"/>
    <property type="project" value="UniProtKB-SubCell"/>
</dbReference>
<keyword evidence="3 7" id="KW-1134">Transmembrane beta strand</keyword>
<dbReference type="InterPro" id="IPR008969">
    <property type="entry name" value="CarboxyPept-like_regulatory"/>
</dbReference>
<dbReference type="EMBL" id="VOXD01000008">
    <property type="protein sequence ID" value="TXF90293.1"/>
    <property type="molecule type" value="Genomic_DNA"/>
</dbReference>
<dbReference type="PROSITE" id="PS52016">
    <property type="entry name" value="TONB_DEPENDENT_REC_3"/>
    <property type="match status" value="1"/>
</dbReference>
<dbReference type="PANTHER" id="PTHR40980">
    <property type="entry name" value="PLUG DOMAIN-CONTAINING PROTEIN"/>
    <property type="match status" value="1"/>
</dbReference>
<evidence type="ECO:0000256" key="1">
    <source>
        <dbReference type="ARBA" id="ARBA00004571"/>
    </source>
</evidence>
<evidence type="ECO:0000256" key="9">
    <source>
        <dbReference type="SAM" id="Phobius"/>
    </source>
</evidence>
<dbReference type="SUPFAM" id="SSF49464">
    <property type="entry name" value="Carboxypeptidase regulatory domain-like"/>
    <property type="match status" value="1"/>
</dbReference>
<reference evidence="12 13" key="1">
    <citation type="submission" date="2019-08" db="EMBL/GenBank/DDBJ databases">
        <title>Lewinella sp. strain SSH13 Genome sequencing and assembly.</title>
        <authorList>
            <person name="Kim I."/>
        </authorList>
    </citation>
    <scope>NUCLEOTIDE SEQUENCE [LARGE SCALE GENOMIC DNA]</scope>
    <source>
        <strain evidence="12 13">SSH13</strain>
    </source>
</reference>
<feature type="domain" description="Outer membrane protein beta-barrel" evidence="11">
    <location>
        <begin position="411"/>
        <end position="817"/>
    </location>
</feature>
<sequence length="842" mass="93690">MKKQFATRTPNDLYTTTALSLNQFSPGWGTTRNIGRYPVTSAFLTLLLIFLLSTCVSAQSIKGKLTDGITQEPLGFANVSVYDASDKMVKGTSTDFDGNYELINLPAGTYRLEASFLGYATETQTVTVTDAETTVTVPTIVLNEGGNNLNEVTVTAERAVMELGLDRKVFNVEKSIAASGGNAEDLLREIPSITVDLDGNVSLRGSEGVRFLINGKPSAITQQTNFLQTLTASNIERVEVLTNPGAQFDPEGTAGLVNIVLKQKSEDGFNATVNLNGGTGNKFDGSVDANWRKGKFNTTLGVNGRYDERFFRGFREQTATFADTSYSRYFDFDGLRQNESAGFNLGTEYTLNKYASLGVSGNYRKSSGESSNLRTTEFYDENGELDYISRRVETEPQEGENFEIRADYNTTFAKPGRNLSASFQYSENERSEVENYDEFNFDPEGSLIGEDLQNSPASNGRTQYLGQIDYSHKIGEDFKFEAGWRSTLQRIDNIADFNIYDYDLQEFTRVDTNSSRFFYDEDVHAVYGTFGGKVDKITFSGGLRAEQVYTTSYLAEPTGETFTNDYFKVYPSVFLGYSLSEMSTLQASYSRRVSRPRDRDLNPFVDRGDPLNLRTGNPFLLPEIINSYELNIQQRFGLGTFTGGIYYRAKSDLITRVTETLPGGVQIGTQANLDSGRDYGVELITTLRPSRKFDLTASANAYRTELDGNLQEGAVQADGYNFSARLQGSYEMPWNVSSQFTYFYRSSGVTSQGRLNAMQSLDLGFRKPILNDLGAITLRVTDLFNQRKFGYSTEIDGLVTSSEFQRESRIVYVGFTYSLREVKGKKKPSQNRSDDGGGGDDF</sequence>
<dbReference type="Gene3D" id="2.60.40.1120">
    <property type="entry name" value="Carboxypeptidase-like, regulatory domain"/>
    <property type="match status" value="1"/>
</dbReference>
<dbReference type="Gene3D" id="2.170.130.10">
    <property type="entry name" value="TonB-dependent receptor, plug domain"/>
    <property type="match status" value="1"/>
</dbReference>
<dbReference type="RefSeq" id="WP_147930050.1">
    <property type="nucleotide sequence ID" value="NZ_VOXD01000008.1"/>
</dbReference>
<evidence type="ECO:0000259" key="10">
    <source>
        <dbReference type="Pfam" id="PF07715"/>
    </source>
</evidence>
<dbReference type="Pfam" id="PF13620">
    <property type="entry name" value="CarboxypepD_reg"/>
    <property type="match status" value="1"/>
</dbReference>
<evidence type="ECO:0000256" key="5">
    <source>
        <dbReference type="ARBA" id="ARBA00023136"/>
    </source>
</evidence>
<evidence type="ECO:0000256" key="6">
    <source>
        <dbReference type="ARBA" id="ARBA00023237"/>
    </source>
</evidence>
<keyword evidence="12" id="KW-0675">Receptor</keyword>
<keyword evidence="13" id="KW-1185">Reference proteome</keyword>
<dbReference type="SUPFAM" id="SSF56935">
    <property type="entry name" value="Porins"/>
    <property type="match status" value="1"/>
</dbReference>
<keyword evidence="4 7" id="KW-0812">Transmembrane</keyword>
<evidence type="ECO:0000256" key="8">
    <source>
        <dbReference type="SAM" id="MobiDB-lite"/>
    </source>
</evidence>
<keyword evidence="5 7" id="KW-0472">Membrane</keyword>
<proteinExistence type="inferred from homology"/>
<evidence type="ECO:0000259" key="11">
    <source>
        <dbReference type="Pfam" id="PF14905"/>
    </source>
</evidence>
<dbReference type="InterPro" id="IPR037066">
    <property type="entry name" value="Plug_dom_sf"/>
</dbReference>
<gene>
    <name evidence="12" type="ORF">FUA23_07170</name>
</gene>
<keyword evidence="9" id="KW-1133">Transmembrane helix</keyword>
<evidence type="ECO:0000256" key="3">
    <source>
        <dbReference type="ARBA" id="ARBA00022452"/>
    </source>
</evidence>
<dbReference type="Gene3D" id="2.40.170.20">
    <property type="entry name" value="TonB-dependent receptor, beta-barrel domain"/>
    <property type="match status" value="1"/>
</dbReference>
<evidence type="ECO:0000313" key="13">
    <source>
        <dbReference type="Proteomes" id="UP000321907"/>
    </source>
</evidence>
<evidence type="ECO:0000313" key="12">
    <source>
        <dbReference type="EMBL" id="TXF90293.1"/>
    </source>
</evidence>
<organism evidence="12 13">
    <name type="scientific">Neolewinella aurantiaca</name>
    <dbReference type="NCBI Taxonomy" id="2602767"/>
    <lineage>
        <taxon>Bacteria</taxon>
        <taxon>Pseudomonadati</taxon>
        <taxon>Bacteroidota</taxon>
        <taxon>Saprospiria</taxon>
        <taxon>Saprospirales</taxon>
        <taxon>Lewinellaceae</taxon>
        <taxon>Neolewinella</taxon>
    </lineage>
</organism>
<dbReference type="OrthoDB" id="905812at2"/>
<evidence type="ECO:0000256" key="7">
    <source>
        <dbReference type="PROSITE-ProRule" id="PRU01360"/>
    </source>
</evidence>
<protein>
    <submittedName>
        <fullName evidence="12">TonB-dependent receptor</fullName>
    </submittedName>
</protein>
<dbReference type="AlphaFoldDB" id="A0A5C7FK51"/>
<keyword evidence="6 7" id="KW-0998">Cell outer membrane</keyword>
<dbReference type="Pfam" id="PF14905">
    <property type="entry name" value="OMP_b-brl_3"/>
    <property type="match status" value="1"/>
</dbReference>
<dbReference type="InterPro" id="IPR041700">
    <property type="entry name" value="OMP_b-brl_3"/>
</dbReference>
<dbReference type="Proteomes" id="UP000321907">
    <property type="component" value="Unassembled WGS sequence"/>
</dbReference>
<dbReference type="InterPro" id="IPR036942">
    <property type="entry name" value="Beta-barrel_TonB_sf"/>
</dbReference>
<dbReference type="Pfam" id="PF07715">
    <property type="entry name" value="Plug"/>
    <property type="match status" value="1"/>
</dbReference>
<accession>A0A5C7FK51</accession>
<name>A0A5C7FK51_9BACT</name>
<feature type="domain" description="TonB-dependent receptor plug" evidence="10">
    <location>
        <begin position="178"/>
        <end position="255"/>
    </location>
</feature>
<dbReference type="InterPro" id="IPR039426">
    <property type="entry name" value="TonB-dep_rcpt-like"/>
</dbReference>
<comment type="subcellular location">
    <subcellularLocation>
        <location evidence="1 7">Cell outer membrane</location>
        <topology evidence="1 7">Multi-pass membrane protein</topology>
    </subcellularLocation>
</comment>
<comment type="caution">
    <text evidence="12">The sequence shown here is derived from an EMBL/GenBank/DDBJ whole genome shotgun (WGS) entry which is preliminary data.</text>
</comment>
<evidence type="ECO:0000256" key="4">
    <source>
        <dbReference type="ARBA" id="ARBA00022692"/>
    </source>
</evidence>
<evidence type="ECO:0000256" key="2">
    <source>
        <dbReference type="ARBA" id="ARBA00022448"/>
    </source>
</evidence>
<comment type="similarity">
    <text evidence="7">Belongs to the TonB-dependent receptor family.</text>
</comment>
<feature type="transmembrane region" description="Helical" evidence="9">
    <location>
        <begin position="42"/>
        <end position="61"/>
    </location>
</feature>